<accession>A0A4R6VG42</accession>
<feature type="signal peptide" evidence="1">
    <location>
        <begin position="1"/>
        <end position="27"/>
    </location>
</feature>
<reference evidence="3 4" key="1">
    <citation type="submission" date="2019-03" db="EMBL/GenBank/DDBJ databases">
        <title>Genomic Encyclopedia of Type Strains, Phase III (KMG-III): the genomes of soil and plant-associated and newly described type strains.</title>
        <authorList>
            <person name="Whitman W."/>
        </authorList>
    </citation>
    <scope>NUCLEOTIDE SEQUENCE [LARGE SCALE GENOMIC DNA]</scope>
    <source>
        <strain evidence="3 4">CGMCC 1.7002</strain>
    </source>
</reference>
<keyword evidence="1" id="KW-0732">Signal</keyword>
<evidence type="ECO:0000256" key="1">
    <source>
        <dbReference type="SAM" id="SignalP"/>
    </source>
</evidence>
<protein>
    <recommendedName>
        <fullName evidence="2">Phytase-like domain-containing protein</fullName>
    </recommendedName>
</protein>
<keyword evidence="4" id="KW-1185">Reference proteome</keyword>
<name>A0A4R6VG42_9HYPH</name>
<dbReference type="AlphaFoldDB" id="A0A4R6VG42"/>
<feature type="chain" id="PRO_5020386538" description="Phytase-like domain-containing protein" evidence="1">
    <location>
        <begin position="28"/>
        <end position="336"/>
    </location>
</feature>
<dbReference type="Pfam" id="PF13449">
    <property type="entry name" value="Phytase-like"/>
    <property type="match status" value="1"/>
</dbReference>
<dbReference type="Proteomes" id="UP000295391">
    <property type="component" value="Unassembled WGS sequence"/>
</dbReference>
<proteinExistence type="predicted"/>
<feature type="domain" description="Phytase-like" evidence="2">
    <location>
        <begin position="66"/>
        <end position="321"/>
    </location>
</feature>
<evidence type="ECO:0000313" key="4">
    <source>
        <dbReference type="Proteomes" id="UP000295391"/>
    </source>
</evidence>
<dbReference type="EMBL" id="SNYR01000003">
    <property type="protein sequence ID" value="TDQ61513.1"/>
    <property type="molecule type" value="Genomic_DNA"/>
</dbReference>
<comment type="caution">
    <text evidence="3">The sequence shown here is derived from an EMBL/GenBank/DDBJ whole genome shotgun (WGS) entry which is preliminary data.</text>
</comment>
<gene>
    <name evidence="3" type="ORF">ATL17_2610</name>
</gene>
<organism evidence="3 4">
    <name type="scientific">Maritalea mobilis</name>
    <dbReference type="NCBI Taxonomy" id="483324"/>
    <lineage>
        <taxon>Bacteria</taxon>
        <taxon>Pseudomonadati</taxon>
        <taxon>Pseudomonadota</taxon>
        <taxon>Alphaproteobacteria</taxon>
        <taxon>Hyphomicrobiales</taxon>
        <taxon>Devosiaceae</taxon>
        <taxon>Maritalea</taxon>
    </lineage>
</organism>
<dbReference type="InterPro" id="IPR014567">
    <property type="entry name" value="UCP031900"/>
</dbReference>
<sequence length="336" mass="36325">MRAVGKLLTCVLLASSLLVAGCLPVYAASLTLDLQPLERFQGRAKGEKIGKLIWRGGLVLRNDNADFGGFSGITFTSEDGKFTAVSDRGHFLNGKMKYDSDGNLESLQNMQLLPIKNSKGADLPTAFSRDSESIETIYRDGVPGAVRVAFEHLTRVADFELENGWPQGAAREVSIPDWLKQNRHNGSLEALCIAPPASPIAGSTLMLTENVTSNNGDHAAWLKGSKDRGELSFARHGGFRPTACAFLPNGDLLILKRNVSLIGFTMRLEHIVSGDIKPGARIEGENILAAGGTAIDNMEGLAVSIGPTNLPRLTLISDDNFNGWQRTMILQFDIAY</sequence>
<evidence type="ECO:0000259" key="2">
    <source>
        <dbReference type="Pfam" id="PF13449"/>
    </source>
</evidence>
<dbReference type="RefSeq" id="WP_166639035.1">
    <property type="nucleotide sequence ID" value="NZ_SNYR01000003.1"/>
</dbReference>
<dbReference type="InterPro" id="IPR027372">
    <property type="entry name" value="Phytase-like_dom"/>
</dbReference>
<dbReference type="PROSITE" id="PS51257">
    <property type="entry name" value="PROKAR_LIPOPROTEIN"/>
    <property type="match status" value="1"/>
</dbReference>
<evidence type="ECO:0000313" key="3">
    <source>
        <dbReference type="EMBL" id="TDQ61513.1"/>
    </source>
</evidence>
<dbReference type="PIRSF" id="PIRSF031900">
    <property type="entry name" value="UCP031900"/>
    <property type="match status" value="1"/>
</dbReference>